<dbReference type="PANTHER" id="PTHR30287">
    <property type="entry name" value="MEMBRANE COMPONENT OF PREDICTED ABC SUPERFAMILY METABOLITE UPTAKE TRANSPORTER"/>
    <property type="match status" value="1"/>
</dbReference>
<dbReference type="InterPro" id="IPR003838">
    <property type="entry name" value="ABC3_permease_C"/>
</dbReference>
<keyword evidence="4 6" id="KW-1133">Transmembrane helix</keyword>
<reference evidence="8 9" key="1">
    <citation type="submission" date="2015-06" db="EMBL/GenBank/DDBJ databases">
        <title>Draft genome sequence of an Alphaproteobacteria species associated to the Mediterranean sponge Oscarella lobularis.</title>
        <authorList>
            <person name="Jourda C."/>
            <person name="Santini S."/>
            <person name="Claverie J.-M."/>
        </authorList>
    </citation>
    <scope>NUCLEOTIDE SEQUENCE [LARGE SCALE GENOMIC DNA]</scope>
    <source>
        <strain evidence="8">IGS</strain>
    </source>
</reference>
<dbReference type="Proteomes" id="UP000037178">
    <property type="component" value="Unassembled WGS sequence"/>
</dbReference>
<dbReference type="STRING" id="1675527.AIOL_003096"/>
<keyword evidence="5 6" id="KW-0472">Membrane</keyword>
<feature type="transmembrane region" description="Helical" evidence="6">
    <location>
        <begin position="763"/>
        <end position="789"/>
    </location>
</feature>
<dbReference type="EMBL" id="LFTY01000002">
    <property type="protein sequence ID" value="KMW58125.1"/>
    <property type="molecule type" value="Genomic_DNA"/>
</dbReference>
<feature type="transmembrane region" description="Helical" evidence="6">
    <location>
        <begin position="308"/>
        <end position="341"/>
    </location>
</feature>
<keyword evidence="2" id="KW-1003">Cell membrane</keyword>
<evidence type="ECO:0000313" key="8">
    <source>
        <dbReference type="EMBL" id="KMW58125.1"/>
    </source>
</evidence>
<feature type="transmembrane region" description="Helical" evidence="6">
    <location>
        <begin position="809"/>
        <end position="829"/>
    </location>
</feature>
<dbReference type="Pfam" id="PF02687">
    <property type="entry name" value="FtsX"/>
    <property type="match status" value="2"/>
</dbReference>
<dbReference type="InterPro" id="IPR038766">
    <property type="entry name" value="Membrane_comp_ABC_pdt"/>
</dbReference>
<feature type="transmembrane region" description="Helical" evidence="6">
    <location>
        <begin position="428"/>
        <end position="450"/>
    </location>
</feature>
<feature type="domain" description="ABC3 transporter permease C-terminal" evidence="7">
    <location>
        <begin position="267"/>
        <end position="379"/>
    </location>
</feature>
<keyword evidence="3 6" id="KW-0812">Transmembrane</keyword>
<evidence type="ECO:0000313" key="9">
    <source>
        <dbReference type="Proteomes" id="UP000037178"/>
    </source>
</evidence>
<comment type="subcellular location">
    <subcellularLocation>
        <location evidence="1">Cell membrane</location>
        <topology evidence="1">Multi-pass membrane protein</topology>
    </subcellularLocation>
</comment>
<feature type="domain" description="ABC3 transporter permease C-terminal" evidence="7">
    <location>
        <begin position="725"/>
        <end position="831"/>
    </location>
</feature>
<evidence type="ECO:0000256" key="1">
    <source>
        <dbReference type="ARBA" id="ARBA00004651"/>
    </source>
</evidence>
<feature type="transmembrane region" description="Helical" evidence="6">
    <location>
        <begin position="361"/>
        <end position="378"/>
    </location>
</feature>
<dbReference type="RefSeq" id="WP_049643767.1">
    <property type="nucleotide sequence ID" value="NZ_LFTY01000002.1"/>
</dbReference>
<dbReference type="PATRIC" id="fig|1675527.3.peg.3238"/>
<name>A0A0J9E5V6_9RHOB</name>
<feature type="transmembrane region" description="Helical" evidence="6">
    <location>
        <begin position="471"/>
        <end position="498"/>
    </location>
</feature>
<evidence type="ECO:0000256" key="6">
    <source>
        <dbReference type="SAM" id="Phobius"/>
    </source>
</evidence>
<feature type="transmembrane region" description="Helical" evidence="6">
    <location>
        <begin position="399"/>
        <end position="422"/>
    </location>
</feature>
<proteinExistence type="predicted"/>
<evidence type="ECO:0000256" key="2">
    <source>
        <dbReference type="ARBA" id="ARBA00022475"/>
    </source>
</evidence>
<organism evidence="8 9">
    <name type="scientific">Candidatus Rhodobacter oscarellae</name>
    <dbReference type="NCBI Taxonomy" id="1675527"/>
    <lineage>
        <taxon>Bacteria</taxon>
        <taxon>Pseudomonadati</taxon>
        <taxon>Pseudomonadota</taxon>
        <taxon>Alphaproteobacteria</taxon>
        <taxon>Rhodobacterales</taxon>
        <taxon>Rhodobacter group</taxon>
        <taxon>Rhodobacter</taxon>
    </lineage>
</organism>
<dbReference type="GO" id="GO:0005886">
    <property type="term" value="C:plasma membrane"/>
    <property type="evidence" value="ECO:0007669"/>
    <property type="project" value="UniProtKB-SubCell"/>
</dbReference>
<protein>
    <submittedName>
        <fullName evidence="8">Putative ABC transporter, permease protein</fullName>
    </submittedName>
</protein>
<gene>
    <name evidence="8" type="ORF">AIOL_003096</name>
</gene>
<dbReference type="PANTHER" id="PTHR30287:SF1">
    <property type="entry name" value="INNER MEMBRANE PROTEIN"/>
    <property type="match status" value="1"/>
</dbReference>
<evidence type="ECO:0000256" key="3">
    <source>
        <dbReference type="ARBA" id="ARBA00022692"/>
    </source>
</evidence>
<evidence type="ECO:0000256" key="4">
    <source>
        <dbReference type="ARBA" id="ARBA00022989"/>
    </source>
</evidence>
<accession>A0A0J9E5V6</accession>
<dbReference type="AlphaFoldDB" id="A0A0J9E5V6"/>
<feature type="transmembrane region" description="Helical" evidence="6">
    <location>
        <begin position="260"/>
        <end position="287"/>
    </location>
</feature>
<evidence type="ECO:0000256" key="5">
    <source>
        <dbReference type="ARBA" id="ARBA00023136"/>
    </source>
</evidence>
<evidence type="ECO:0000259" key="7">
    <source>
        <dbReference type="Pfam" id="PF02687"/>
    </source>
</evidence>
<sequence>MSFANAKRIARRELRGGLRGFRVFLACLALGVAAIAAVGSVRMSIQLGLEREGAVILGGDAEIELTYRFAEPQERAWMEGVSDRVSEIVDFRSMAVVTRGEETERGLTQVKGVDGAYPLYGAPVLEPELELAAALAGRDTYPGAVMDPVLIARLGLAVGETFRLGAQDFVLMAALEREPDSAGGGFGLGPRTIVALDALQGSGLLAPGTLFESAYRLALPEGADLGAMAARAEAELDGAGLRWRDARNGAPGVAQFVDRLGAFLVLVGLAGLAVGGVGVSAAVRAYLDQKTQVIATLKTLGAETRTIFLAYGLQIGALTLAGIAIGLVLGAVAPLALAPIIQERLPVPAVFALHPRALAEAALYGALAAAVFTLWPLARTENVRAAALYRDGAGGRVPLPRWPYLLVTAALVGALVLAAAYLSGLARLTIWSAAGMAVAFIALIGIAALTRAAARRLARTRLARGRSALRMALGSVGGPGSEAGAVVLSLGLGLTVLATVGQIDANFRSAIARDLPDVAPSFFVVDIQNAQIDAFLERVEADPEVTRVQTAPMLRGVITRINDRPAAEVAGDHWVIQGDRGITYSAAPPEGAVVTAGRWWDADYDGPPQVSFADEEAAEMGLALGDSLTINVLGRDITAEVTSFRDVDFSNAGIGFILSMNPGALAGAPHTHIATLYGEEAADARLLRELGNAYPNITLIRVRDAIARVTEVLQGIAAATTYGALATLLTGFVVLIGAAAAGERARTYEAAILKTLGASRATVLANFALRSAIFGLAAGLVAIAAGAAAGWGVMTFVMETDYAFEPGSALAIVTGGALTSLVAGLAFAWRPLAARPARVLRASE</sequence>
<feature type="transmembrane region" description="Helical" evidence="6">
    <location>
        <begin position="722"/>
        <end position="742"/>
    </location>
</feature>
<comment type="caution">
    <text evidence="8">The sequence shown here is derived from an EMBL/GenBank/DDBJ whole genome shotgun (WGS) entry which is preliminary data.</text>
</comment>
<keyword evidence="9" id="KW-1185">Reference proteome</keyword>
<dbReference type="OrthoDB" id="9775544at2"/>
<feature type="transmembrane region" description="Helical" evidence="6">
    <location>
        <begin position="21"/>
        <end position="41"/>
    </location>
</feature>